<evidence type="ECO:0000313" key="2">
    <source>
        <dbReference type="EMBL" id="SHO47917.1"/>
    </source>
</evidence>
<dbReference type="GO" id="GO:0031419">
    <property type="term" value="F:cobalamin binding"/>
    <property type="evidence" value="ECO:0007669"/>
    <property type="project" value="InterPro"/>
</dbReference>
<evidence type="ECO:0000259" key="1">
    <source>
        <dbReference type="PROSITE" id="PS51332"/>
    </source>
</evidence>
<organism evidence="2 3">
    <name type="scientific">Desulfopila aestuarii DSM 18488</name>
    <dbReference type="NCBI Taxonomy" id="1121416"/>
    <lineage>
        <taxon>Bacteria</taxon>
        <taxon>Pseudomonadati</taxon>
        <taxon>Thermodesulfobacteriota</taxon>
        <taxon>Desulfobulbia</taxon>
        <taxon>Desulfobulbales</taxon>
        <taxon>Desulfocapsaceae</taxon>
        <taxon>Desulfopila</taxon>
    </lineage>
</organism>
<dbReference type="Gene3D" id="3.40.50.280">
    <property type="entry name" value="Cobalamin-binding domain"/>
    <property type="match status" value="1"/>
</dbReference>
<evidence type="ECO:0000313" key="3">
    <source>
        <dbReference type="Proteomes" id="UP000184603"/>
    </source>
</evidence>
<dbReference type="InterPro" id="IPR006158">
    <property type="entry name" value="Cobalamin-bd"/>
</dbReference>
<dbReference type="GO" id="GO:0008705">
    <property type="term" value="F:methionine synthase activity"/>
    <property type="evidence" value="ECO:0007669"/>
    <property type="project" value="TreeGrafter"/>
</dbReference>
<dbReference type="InterPro" id="IPR036594">
    <property type="entry name" value="Meth_synthase_dom"/>
</dbReference>
<proteinExistence type="predicted"/>
<name>A0A1M7Y682_9BACT</name>
<protein>
    <submittedName>
        <fullName evidence="2">Methanogenic corrinoid protein MtbC1</fullName>
    </submittedName>
</protein>
<dbReference type="Pfam" id="PF02310">
    <property type="entry name" value="B12-binding"/>
    <property type="match status" value="1"/>
</dbReference>
<reference evidence="2 3" key="1">
    <citation type="submission" date="2016-12" db="EMBL/GenBank/DDBJ databases">
        <authorList>
            <person name="Song W.-J."/>
            <person name="Kurnit D.M."/>
        </authorList>
    </citation>
    <scope>NUCLEOTIDE SEQUENCE [LARGE SCALE GENOMIC DNA]</scope>
    <source>
        <strain evidence="2 3">DSM 18488</strain>
    </source>
</reference>
<dbReference type="InterPro" id="IPR050554">
    <property type="entry name" value="Met_Synthase/Corrinoid"/>
</dbReference>
<feature type="domain" description="B12-binding" evidence="1">
    <location>
        <begin position="89"/>
        <end position="217"/>
    </location>
</feature>
<dbReference type="STRING" id="1121416.SAMN02745220_02045"/>
<dbReference type="Proteomes" id="UP000184603">
    <property type="component" value="Unassembled WGS sequence"/>
</dbReference>
<dbReference type="InterPro" id="IPR003759">
    <property type="entry name" value="Cbl-bd_cap"/>
</dbReference>
<dbReference type="PROSITE" id="PS51332">
    <property type="entry name" value="B12_BINDING"/>
    <property type="match status" value="1"/>
</dbReference>
<dbReference type="InterPro" id="IPR036724">
    <property type="entry name" value="Cobalamin-bd_sf"/>
</dbReference>
<dbReference type="OrthoDB" id="9803687at2"/>
<sequence length="217" mass="23731">MDIVSTREELLRHILAGNRQQAMVLLEDWAGRFHWRETIRHLLEPTLDEIGKLWMAEEISLAAGYMAGKIAEDVLLKAAQAEEVVPETLGPVVLGNVEDDYHSLGRKLVAIFLKTSGWKVIDLGNDVPAETFVDVAVKHQAKIIGVSAMMLTTAENILTIRKEIDRRGLTGKIKLAVGGAIFRIRPELVAELGGDGTASSAVDTPRLMAELSGLENT</sequence>
<dbReference type="PANTHER" id="PTHR45833">
    <property type="entry name" value="METHIONINE SYNTHASE"/>
    <property type="match status" value="1"/>
</dbReference>
<dbReference type="AlphaFoldDB" id="A0A1M7Y682"/>
<dbReference type="SUPFAM" id="SSF52242">
    <property type="entry name" value="Cobalamin (vitamin B12)-binding domain"/>
    <property type="match status" value="1"/>
</dbReference>
<gene>
    <name evidence="2" type="ORF">SAMN02745220_02045</name>
</gene>
<dbReference type="Pfam" id="PF02607">
    <property type="entry name" value="B12-binding_2"/>
    <property type="match status" value="1"/>
</dbReference>
<keyword evidence="3" id="KW-1185">Reference proteome</keyword>
<dbReference type="GO" id="GO:0005829">
    <property type="term" value="C:cytosol"/>
    <property type="evidence" value="ECO:0007669"/>
    <property type="project" value="TreeGrafter"/>
</dbReference>
<accession>A0A1M7Y682</accession>
<dbReference type="GO" id="GO:0046872">
    <property type="term" value="F:metal ion binding"/>
    <property type="evidence" value="ECO:0007669"/>
    <property type="project" value="InterPro"/>
</dbReference>
<dbReference type="Gene3D" id="1.10.1240.10">
    <property type="entry name" value="Methionine synthase domain"/>
    <property type="match status" value="1"/>
</dbReference>
<dbReference type="PANTHER" id="PTHR45833:SF2">
    <property type="entry name" value="BIFUNCTIONAL HOMOCYSTEINE S-METHYLTRANSFERASE_5,10-METHYLENETETRAHYDROFOLATE REDUCTASE"/>
    <property type="match status" value="1"/>
</dbReference>
<dbReference type="EMBL" id="FRFE01000008">
    <property type="protein sequence ID" value="SHO47917.1"/>
    <property type="molecule type" value="Genomic_DNA"/>
</dbReference>